<name>A0A093G9Z1_DRYPU</name>
<dbReference type="STRING" id="118200.A0A093G9Z1"/>
<dbReference type="InterPro" id="IPR057321">
    <property type="entry name" value="RFX1-4/6/8-like_BCD"/>
</dbReference>
<organism evidence="3 4">
    <name type="scientific">Dryobates pubescens</name>
    <name type="common">Downy woodpecker</name>
    <name type="synonym">Picoides pubescens</name>
    <dbReference type="NCBI Taxonomy" id="118200"/>
    <lineage>
        <taxon>Eukaryota</taxon>
        <taxon>Metazoa</taxon>
        <taxon>Chordata</taxon>
        <taxon>Craniata</taxon>
        <taxon>Vertebrata</taxon>
        <taxon>Euteleostomi</taxon>
        <taxon>Archelosauria</taxon>
        <taxon>Archosauria</taxon>
        <taxon>Dinosauria</taxon>
        <taxon>Saurischia</taxon>
        <taxon>Theropoda</taxon>
        <taxon>Coelurosauria</taxon>
        <taxon>Aves</taxon>
        <taxon>Neognathae</taxon>
        <taxon>Neoaves</taxon>
        <taxon>Telluraves</taxon>
        <taxon>Coraciimorphae</taxon>
        <taxon>Piciformes</taxon>
        <taxon>Picidae</taxon>
        <taxon>Dryobates</taxon>
    </lineage>
</organism>
<accession>A0A093G9Z1</accession>
<feature type="region of interest" description="Disordered" evidence="1">
    <location>
        <begin position="43"/>
        <end position="77"/>
    </location>
</feature>
<feature type="domain" description="RFX1-4/6/8-like BCD" evidence="2">
    <location>
        <begin position="120"/>
        <end position="180"/>
    </location>
</feature>
<dbReference type="AlphaFoldDB" id="A0A093G9Z1"/>
<dbReference type="Proteomes" id="UP000053875">
    <property type="component" value="Unassembled WGS sequence"/>
</dbReference>
<feature type="non-terminal residue" evidence="3">
    <location>
        <position position="181"/>
    </location>
</feature>
<evidence type="ECO:0000259" key="2">
    <source>
        <dbReference type="Pfam" id="PF25340"/>
    </source>
</evidence>
<dbReference type="InterPro" id="IPR039779">
    <property type="entry name" value="RFX-like"/>
</dbReference>
<dbReference type="Pfam" id="PF25340">
    <property type="entry name" value="BCD_RFX"/>
    <property type="match status" value="1"/>
</dbReference>
<dbReference type="EMBL" id="KL215166">
    <property type="protein sequence ID" value="KFV63609.1"/>
    <property type="molecule type" value="Genomic_DNA"/>
</dbReference>
<protein>
    <submittedName>
        <fullName evidence="3">DNA-binding protein RFX8</fullName>
    </submittedName>
</protein>
<keyword evidence="4" id="KW-1185">Reference proteome</keyword>
<evidence type="ECO:0000256" key="1">
    <source>
        <dbReference type="SAM" id="MobiDB-lite"/>
    </source>
</evidence>
<feature type="non-terminal residue" evidence="3">
    <location>
        <position position="1"/>
    </location>
</feature>
<reference evidence="3 4" key="1">
    <citation type="submission" date="2014-04" db="EMBL/GenBank/DDBJ databases">
        <title>Genome evolution of avian class.</title>
        <authorList>
            <person name="Zhang G."/>
            <person name="Li C."/>
        </authorList>
    </citation>
    <scope>NUCLEOTIDE SEQUENCE [LARGE SCALE GENOMIC DNA]</scope>
    <source>
        <strain evidence="3">BGI_N307</strain>
    </source>
</reference>
<evidence type="ECO:0000313" key="3">
    <source>
        <dbReference type="EMBL" id="KFV63609.1"/>
    </source>
</evidence>
<dbReference type="GO" id="GO:0000981">
    <property type="term" value="F:DNA-binding transcription factor activity, RNA polymerase II-specific"/>
    <property type="evidence" value="ECO:0007669"/>
    <property type="project" value="TreeGrafter"/>
</dbReference>
<gene>
    <name evidence="3" type="ORF">N307_09137</name>
</gene>
<proteinExistence type="predicted"/>
<sequence>SRYHYAGIAVRENSAIYARYCFLLSEKDYHRHSFSEEASSSAWQPSTSAGASGNACSSGDTAGYRSKSQEKRTSKHCSPPVIYLKNEQDRFQDPRSEFSRFFLWEQELRRKYPCEMVVLLANEYHSHCQDILHTVRKGELDKVEDCIMSFWRSLQPESIALMSSPDVCQLFKSYDRQLFKV</sequence>
<keyword evidence="3" id="KW-0238">DNA-binding</keyword>
<feature type="compositionally biased region" description="Low complexity" evidence="1">
    <location>
        <begin position="46"/>
        <end position="59"/>
    </location>
</feature>
<evidence type="ECO:0000313" key="4">
    <source>
        <dbReference type="Proteomes" id="UP000053875"/>
    </source>
</evidence>
<dbReference type="PANTHER" id="PTHR12619:SF24">
    <property type="entry name" value="DNA-BINDING PROTEIN RFX8"/>
    <property type="match status" value="1"/>
</dbReference>
<dbReference type="GO" id="GO:0000978">
    <property type="term" value="F:RNA polymerase II cis-regulatory region sequence-specific DNA binding"/>
    <property type="evidence" value="ECO:0007669"/>
    <property type="project" value="TreeGrafter"/>
</dbReference>
<dbReference type="PANTHER" id="PTHR12619">
    <property type="entry name" value="RFX TRANSCRIPTION FACTOR FAMILY"/>
    <property type="match status" value="1"/>
</dbReference>